<dbReference type="SUPFAM" id="SSF50952">
    <property type="entry name" value="Soluble quinoprotein glucose dehydrogenase"/>
    <property type="match status" value="1"/>
</dbReference>
<dbReference type="FunCoup" id="A0A2N3NCQ7">
    <property type="interactions" value="146"/>
</dbReference>
<dbReference type="Gene3D" id="2.130.10.10">
    <property type="entry name" value="YVTN repeat-like/Quinoprotein amine dehydrogenase"/>
    <property type="match status" value="1"/>
</dbReference>
<accession>A0A2N3NCQ7</accession>
<dbReference type="GO" id="GO:0006888">
    <property type="term" value="P:endoplasmic reticulum to Golgi vesicle-mediated transport"/>
    <property type="evidence" value="ECO:0007669"/>
    <property type="project" value="UniProtKB-UniRule"/>
</dbReference>
<keyword evidence="4 10" id="KW-0677">Repeat</keyword>
<evidence type="ECO:0000256" key="1">
    <source>
        <dbReference type="ARBA" id="ARBA00022448"/>
    </source>
</evidence>
<comment type="subcellular location">
    <subcellularLocation>
        <location evidence="10">Endoplasmic reticulum membrane</location>
        <topology evidence="10">Single-pass type II membrane protein</topology>
    </subcellularLocation>
    <subcellularLocation>
        <location evidence="10">Golgi apparatus membrane</location>
        <topology evidence="10">Single-pass type II membrane protein</topology>
    </subcellularLocation>
</comment>
<evidence type="ECO:0000256" key="10">
    <source>
        <dbReference type="RuleBase" id="RU369019"/>
    </source>
</evidence>
<keyword evidence="2 10" id="KW-0853">WD repeat</keyword>
<dbReference type="Proteomes" id="UP000233524">
    <property type="component" value="Unassembled WGS sequence"/>
</dbReference>
<evidence type="ECO:0000256" key="9">
    <source>
        <dbReference type="ARBA" id="ARBA00023136"/>
    </source>
</evidence>
<dbReference type="STRING" id="41688.A0A2N3NCQ7"/>
<keyword evidence="3" id="KW-0812">Transmembrane</keyword>
<dbReference type="GO" id="GO:0000139">
    <property type="term" value="C:Golgi membrane"/>
    <property type="evidence" value="ECO:0007669"/>
    <property type="project" value="UniProtKB-SubCell"/>
</dbReference>
<keyword evidence="9" id="KW-0472">Membrane</keyword>
<keyword evidence="13" id="KW-1185">Reference proteome</keyword>
<dbReference type="InterPro" id="IPR015943">
    <property type="entry name" value="WD40/YVTN_repeat-like_dom_sf"/>
</dbReference>
<organism evidence="12 13">
    <name type="scientific">Lomentospora prolificans</name>
    <dbReference type="NCBI Taxonomy" id="41688"/>
    <lineage>
        <taxon>Eukaryota</taxon>
        <taxon>Fungi</taxon>
        <taxon>Dikarya</taxon>
        <taxon>Ascomycota</taxon>
        <taxon>Pezizomycotina</taxon>
        <taxon>Sordariomycetes</taxon>
        <taxon>Hypocreomycetidae</taxon>
        <taxon>Microascales</taxon>
        <taxon>Microascaceae</taxon>
        <taxon>Lomentospora</taxon>
    </lineage>
</organism>
<dbReference type="GO" id="GO:0005789">
    <property type="term" value="C:endoplasmic reticulum membrane"/>
    <property type="evidence" value="ECO:0007669"/>
    <property type="project" value="UniProtKB-SubCell"/>
</dbReference>
<keyword evidence="1 10" id="KW-0813">Transport</keyword>
<dbReference type="PANTHER" id="PTHR23284">
    <property type="entry name" value="PROLACTIN REGULATORY ELEMENT BINDING PROTEIN"/>
    <property type="match status" value="1"/>
</dbReference>
<name>A0A2N3NCQ7_9PEZI</name>
<comment type="similarity">
    <text evidence="10">Belongs to the WD repeat SEC12 family.</text>
</comment>
<evidence type="ECO:0000256" key="3">
    <source>
        <dbReference type="ARBA" id="ARBA00022692"/>
    </source>
</evidence>
<feature type="compositionally biased region" description="Basic and acidic residues" evidence="11">
    <location>
        <begin position="1"/>
        <end position="21"/>
    </location>
</feature>
<evidence type="ECO:0000313" key="13">
    <source>
        <dbReference type="Proteomes" id="UP000233524"/>
    </source>
</evidence>
<dbReference type="PANTHER" id="PTHR23284:SF0">
    <property type="entry name" value="PROLACTIN REGULATORY ELEMENT-BINDING PROTEIN"/>
    <property type="match status" value="1"/>
</dbReference>
<dbReference type="OrthoDB" id="16538at2759"/>
<evidence type="ECO:0000313" key="12">
    <source>
        <dbReference type="EMBL" id="PKS10209.1"/>
    </source>
</evidence>
<evidence type="ECO:0000256" key="4">
    <source>
        <dbReference type="ARBA" id="ARBA00022737"/>
    </source>
</evidence>
<dbReference type="VEuPathDB" id="FungiDB:jhhlp_001959"/>
<keyword evidence="5 10" id="KW-0256">Endoplasmic reticulum</keyword>
<dbReference type="GO" id="GO:0015031">
    <property type="term" value="P:protein transport"/>
    <property type="evidence" value="ECO:0007669"/>
    <property type="project" value="UniProtKB-KW"/>
</dbReference>
<dbReference type="AlphaFoldDB" id="A0A2N3NCQ7"/>
<evidence type="ECO:0000256" key="7">
    <source>
        <dbReference type="ARBA" id="ARBA00022927"/>
    </source>
</evidence>
<keyword evidence="8" id="KW-1133">Transmembrane helix</keyword>
<dbReference type="GO" id="GO:0003400">
    <property type="term" value="P:regulation of COPII vesicle coating"/>
    <property type="evidence" value="ECO:0007669"/>
    <property type="project" value="UniProtKB-UniRule"/>
</dbReference>
<dbReference type="InterPro" id="IPR011041">
    <property type="entry name" value="Quinoprot_gluc/sorb_DH_b-prop"/>
</dbReference>
<evidence type="ECO:0000256" key="6">
    <source>
        <dbReference type="ARBA" id="ARBA00022892"/>
    </source>
</evidence>
<keyword evidence="7 10" id="KW-0653">Protein transport</keyword>
<dbReference type="EMBL" id="NLAX01000008">
    <property type="protein sequence ID" value="PKS10209.1"/>
    <property type="molecule type" value="Genomic_DNA"/>
</dbReference>
<evidence type="ECO:0000256" key="8">
    <source>
        <dbReference type="ARBA" id="ARBA00022989"/>
    </source>
</evidence>
<dbReference type="InterPro" id="IPR045260">
    <property type="entry name" value="Sec12-like"/>
</dbReference>
<feature type="region of interest" description="Disordered" evidence="11">
    <location>
        <begin position="1"/>
        <end position="49"/>
    </location>
</feature>
<proteinExistence type="inferred from homology"/>
<comment type="function">
    <text evidence="10">Guanine nucleotide-exchange factor (GEF) required for the formation or budding of transport vesicles from the ER.</text>
</comment>
<comment type="caution">
    <text evidence="12">The sequence shown here is derived from an EMBL/GenBank/DDBJ whole genome shotgun (WGS) entry which is preliminary data.</text>
</comment>
<reference evidence="12 13" key="1">
    <citation type="journal article" date="2017" name="G3 (Bethesda)">
        <title>First Draft Genome Sequence of the Pathogenic Fungus Lomentospora prolificans (Formerly Scedosporium prolificans).</title>
        <authorList>
            <person name="Luo R."/>
            <person name="Zimin A."/>
            <person name="Workman R."/>
            <person name="Fan Y."/>
            <person name="Pertea G."/>
            <person name="Grossman N."/>
            <person name="Wear M.P."/>
            <person name="Jia B."/>
            <person name="Miller H."/>
            <person name="Casadevall A."/>
            <person name="Timp W."/>
            <person name="Zhang S.X."/>
            <person name="Salzberg S.L."/>
        </authorList>
    </citation>
    <scope>NUCLEOTIDE SEQUENCE [LARGE SCALE GENOMIC DNA]</scope>
    <source>
        <strain evidence="12 13">JHH-5317</strain>
    </source>
</reference>
<dbReference type="GO" id="GO:0005085">
    <property type="term" value="F:guanyl-nucleotide exchange factor activity"/>
    <property type="evidence" value="ECO:0007669"/>
    <property type="project" value="InterPro"/>
</dbReference>
<keyword evidence="6" id="KW-0931">ER-Golgi transport</keyword>
<evidence type="ECO:0000256" key="5">
    <source>
        <dbReference type="ARBA" id="ARBA00022824"/>
    </source>
</evidence>
<evidence type="ECO:0000256" key="11">
    <source>
        <dbReference type="SAM" id="MobiDB-lite"/>
    </source>
</evidence>
<sequence>MEDVQHDNIEEPKLKQREITTKTHSSRKRSQLLILTSRGRRDPSVYNKMAPPDFPSAKLTLSYPLYACDFDPQDPTRLVVGGGGGPGRSGVGNKITVINANDKSDLTVAGEADLSRDEDSVSSLAVGPRKGKSVLVYAGINSSPAEVQKGKNEHLRTFAVEGTKTRAAGSTVPSANVAEVSRTALFSATHPEEYQRVLRLGGASSSGTQLGAAASGLGKDFEIALFEVSPTGPPAPKSKGKLELKKQADDIDIIQTGEDSYQIAYCHEYEIYTVDVTKGVAGDSRLVFTTPHNTGTGVQRAQFRSIRYLTPNFILAVANLPKRTGVLLQGIRLPSKVSDNGRVAIVTKLPKNVAQATALAVQNLTPPASPGAQIGRVQFLIAVAGHDSSISLYTLEHKFIETISVLYELFPLRTLKEVHPLQITGLAFSTYTAPKAATTRPQAVKLASISMANTVVVHAIPLKKFVDKSVPTRRGGPPRPVRYVVAAKSTNPATKPFLITLSIVVLILAIICQGFLELIGSSPPILGAAKFISPYGTLRNPQDDFINRVLGGLPRATQQLVLREEPVLPGDEAEVPPQIQVGVDYDETEGKATSWEELTAKQKKLWKEKLREQGYWAEKMGEDVFKGVLFGQIAGAVGQAIGG</sequence>
<gene>
    <name evidence="12" type="ORF">jhhlp_001959</name>
</gene>
<evidence type="ECO:0000256" key="2">
    <source>
        <dbReference type="ARBA" id="ARBA00022574"/>
    </source>
</evidence>
<protein>
    <recommendedName>
        <fullName evidence="10">Guanine nucleotide-exchange factor SEC12</fullName>
    </recommendedName>
</protein>
<dbReference type="InParanoid" id="A0A2N3NCQ7"/>